<sequence>MTAYIQFIKGINENVLPDIRLTRSKDGSTGTATFNFKRANVLNKSLKLTGEITGMYMIDHEGVLETRDVKANFINGELQSVTSIYVIKTFDDWYRFMRFMERYGKAHNLVFIKA</sequence>
<keyword evidence="4 5" id="KW-0604">Photosystem II</keyword>
<name>A0A8K1YH99_9STRA</name>
<keyword evidence="7" id="KW-0150">Chloroplast</keyword>
<keyword evidence="5" id="KW-0793">Thylakoid</keyword>
<dbReference type="AlphaFoldDB" id="A0A8K1YH99"/>
<dbReference type="Pfam" id="PF03912">
    <property type="entry name" value="Psb28"/>
    <property type="match status" value="1"/>
</dbReference>
<dbReference type="GO" id="GO:0015979">
    <property type="term" value="P:photosynthesis"/>
    <property type="evidence" value="ECO:0007669"/>
    <property type="project" value="UniProtKB-UniRule"/>
</dbReference>
<dbReference type="GO" id="GO:0009535">
    <property type="term" value="C:chloroplast thylakoid membrane"/>
    <property type="evidence" value="ECO:0007669"/>
    <property type="project" value="UniProtKB-SubCell"/>
</dbReference>
<evidence type="ECO:0000256" key="2">
    <source>
        <dbReference type="ARBA" id="ARBA00022531"/>
    </source>
</evidence>
<keyword evidence="7" id="KW-0934">Plastid</keyword>
<geneLocation type="chloroplast" evidence="7"/>
<comment type="subcellular location">
    <subcellularLocation>
        <location evidence="1">Membrane</location>
        <topology evidence="1">Peripheral membrane protein</topology>
    </subcellularLocation>
    <subcellularLocation>
        <location evidence="5">Plastid</location>
        <location evidence="5">Chloroplast thylakoid membrane</location>
        <topology evidence="5">Peripheral membrane protein</topology>
        <orientation evidence="5">Stromal side</orientation>
    </subcellularLocation>
</comment>
<evidence type="ECO:0000256" key="1">
    <source>
        <dbReference type="ARBA" id="ARBA00004170"/>
    </source>
</evidence>
<evidence type="ECO:0000313" key="7">
    <source>
        <dbReference type="EMBL" id="UBQ35316.1"/>
    </source>
</evidence>
<comment type="subunit">
    <text evidence="5">Part of the photosystem II complex.</text>
</comment>
<dbReference type="NCBIfam" id="TIGR03047">
    <property type="entry name" value="PS_II_psb28"/>
    <property type="match status" value="1"/>
</dbReference>
<keyword evidence="2 5" id="KW-0602">Photosynthesis</keyword>
<protein>
    <recommendedName>
        <fullName evidence="5 6">Photosystem II reaction center Psb28 protein</fullName>
    </recommendedName>
    <alternativeName>
        <fullName evidence="5">Photosystem II 13 kDa protein</fullName>
    </alternativeName>
    <alternativeName>
        <fullName evidence="5">Photosystem II reaction center W protein</fullName>
    </alternativeName>
</protein>
<dbReference type="HAMAP" id="MF_01370">
    <property type="entry name" value="PSII_Psb28"/>
    <property type="match status" value="1"/>
</dbReference>
<evidence type="ECO:0000256" key="4">
    <source>
        <dbReference type="ARBA" id="ARBA00023276"/>
    </source>
</evidence>
<evidence type="ECO:0000256" key="6">
    <source>
        <dbReference type="RuleBase" id="RU003509"/>
    </source>
</evidence>
<dbReference type="PANTHER" id="PTHR34963:SF2">
    <property type="entry name" value="PHOTOSYSTEM II REACTION CENTER PSB28 PROTEIN, CHLOROPLASTIC"/>
    <property type="match status" value="1"/>
</dbReference>
<dbReference type="Gene3D" id="2.40.30.220">
    <property type="entry name" value="Photosystem II Psb28"/>
    <property type="match status" value="1"/>
</dbReference>
<dbReference type="InterPro" id="IPR038676">
    <property type="entry name" value="Psb28_c1_sf"/>
</dbReference>
<accession>A0A8K1YH99</accession>
<dbReference type="PANTHER" id="PTHR34963">
    <property type="match status" value="1"/>
</dbReference>
<gene>
    <name evidence="5 7" type="primary">psbW</name>
    <name evidence="5" type="synonym">psb28</name>
</gene>
<dbReference type="GO" id="GO:0009523">
    <property type="term" value="C:photosystem II"/>
    <property type="evidence" value="ECO:0007669"/>
    <property type="project" value="UniProtKB-KW"/>
</dbReference>
<evidence type="ECO:0000256" key="5">
    <source>
        <dbReference type="HAMAP-Rule" id="MF_01370"/>
    </source>
</evidence>
<reference evidence="7" key="1">
    <citation type="submission" date="2021-02" db="EMBL/GenBank/DDBJ databases">
        <authorList>
            <person name="Liu K."/>
            <person name="Chen N."/>
        </authorList>
    </citation>
    <scope>NUCLEOTIDE SEQUENCE</scope>
    <source>
        <strain evidence="7">CNS00561</strain>
    </source>
</reference>
<evidence type="ECO:0000256" key="3">
    <source>
        <dbReference type="ARBA" id="ARBA00023136"/>
    </source>
</evidence>
<dbReference type="EMBL" id="MW592700">
    <property type="protein sequence ID" value="UBQ35316.1"/>
    <property type="molecule type" value="Genomic_DNA"/>
</dbReference>
<keyword evidence="3 5" id="KW-0472">Membrane</keyword>
<comment type="similarity">
    <text evidence="5 6">Belongs to the Psb28 family.</text>
</comment>
<organism evidence="7">
    <name type="scientific">Thalassiosira sp</name>
    <dbReference type="NCBI Taxonomy" id="1891026"/>
    <lineage>
        <taxon>Eukaryota</taxon>
        <taxon>Sar</taxon>
        <taxon>Stramenopiles</taxon>
        <taxon>Ochrophyta</taxon>
        <taxon>Bacillariophyta</taxon>
        <taxon>Coscinodiscophyceae</taxon>
        <taxon>Thalassiosirophycidae</taxon>
        <taxon>Thalassiosirales</taxon>
        <taxon>Thalassiosiraceae</taxon>
        <taxon>Thalassiosira</taxon>
    </lineage>
</organism>
<dbReference type="InterPro" id="IPR005610">
    <property type="entry name" value="PSII_Psb28_class-1"/>
</dbReference>
<proteinExistence type="inferred from homology"/>